<gene>
    <name evidence="2" type="ORF">WKR92_01630</name>
</gene>
<organism evidence="2 3">
    <name type="scientific">Albibacterium profundi</name>
    <dbReference type="NCBI Taxonomy" id="3134906"/>
    <lineage>
        <taxon>Bacteria</taxon>
        <taxon>Pseudomonadati</taxon>
        <taxon>Bacteroidota</taxon>
        <taxon>Sphingobacteriia</taxon>
        <taxon>Sphingobacteriales</taxon>
        <taxon>Sphingobacteriaceae</taxon>
        <taxon>Albibacterium</taxon>
    </lineage>
</organism>
<dbReference type="RefSeq" id="WP_375556091.1">
    <property type="nucleotide sequence ID" value="NZ_JBBVGT010000002.1"/>
</dbReference>
<keyword evidence="3" id="KW-1185">Reference proteome</keyword>
<reference evidence="2 3" key="1">
    <citation type="submission" date="2024-04" db="EMBL/GenBank/DDBJ databases">
        <title>Albibacterium profundi sp. nov., isolated from sediment of the Challenger Deep of Mariana Trench.</title>
        <authorList>
            <person name="Wang Y."/>
        </authorList>
    </citation>
    <scope>NUCLEOTIDE SEQUENCE [LARGE SCALE GENOMIC DNA]</scope>
    <source>
        <strain evidence="2 3">RHL897</strain>
    </source>
</reference>
<dbReference type="Pfam" id="PF16227">
    <property type="entry name" value="DUF4886"/>
    <property type="match status" value="1"/>
</dbReference>
<evidence type="ECO:0000313" key="3">
    <source>
        <dbReference type="Proteomes" id="UP001580928"/>
    </source>
</evidence>
<name>A0ABV5CAM3_9SPHI</name>
<dbReference type="InterPro" id="IPR003343">
    <property type="entry name" value="Big_2"/>
</dbReference>
<feature type="domain" description="BIG2" evidence="1">
    <location>
        <begin position="43"/>
        <end position="126"/>
    </location>
</feature>
<evidence type="ECO:0000259" key="1">
    <source>
        <dbReference type="SMART" id="SM00635"/>
    </source>
</evidence>
<proteinExistence type="predicted"/>
<dbReference type="InterPro" id="IPR032616">
    <property type="entry name" value="DUF4886"/>
</dbReference>
<accession>A0ABV5CAM3</accession>
<comment type="caution">
    <text evidence="2">The sequence shown here is derived from an EMBL/GenBank/DDBJ whole genome shotgun (WGS) entry which is preliminary data.</text>
</comment>
<sequence>MKSILMKIGKGDRMLKNFSYILLSLFLLAGIVSCEKLTLPPGPPTSGIIILDKDNIEMTVGDRTTLSMSLEDGKSFVKKFSASSSNPEIVGIERVDGYTVRVLGRQVGSAVVTFTSDDGEVELTCEVTVNEVVSDGITRILAIGNSFSEDALEAYLHSIATTAGDSVIIANMYIGGSSLEQHLTNAQENNNAYSYRKIDKYGVKTTVNEMTLEEVLNDELWDYISFQQASHFSGQYPTYEASLPELYKYVKEKVVYTRTKYVFHQTWAYAQNSTHSGFANYGNDQMTMYNAIVDAVQKATNLVDFDLVVPAGTAIQNGRTTFWGDNFTRDGYHLDLNIGRYVAACTWYEAIFGKSVIGNTYDPGSFMLTDIELEMGQHAAHAAILNPYQITEMVDYKSVDLDNFTSTISVDIAQTQPADGWNGLTSPVEGTIIPYLRDQDGNLTEVSLEITERFNNVNFNGEQNTNTPLNMPSSVSGSSYFGNTKASFGGLLVLKSVMKISGLDPSKLYDFCFFGSRSSNEGRETKYITKGQNEVASTLMVGSNSDKIACNEGIQPDADGNIFVTVTAGERNDNGTGFYYLNAMRISVQ</sequence>
<protein>
    <submittedName>
        <fullName evidence="2">DUF4886 domain-containing protein</fullName>
    </submittedName>
</protein>
<dbReference type="EMBL" id="JBBVGT010000002">
    <property type="protein sequence ID" value="MFB5944526.1"/>
    <property type="molecule type" value="Genomic_DNA"/>
</dbReference>
<dbReference type="PROSITE" id="PS51257">
    <property type="entry name" value="PROKAR_LIPOPROTEIN"/>
    <property type="match status" value="1"/>
</dbReference>
<dbReference type="Gene3D" id="3.40.50.1110">
    <property type="entry name" value="SGNH hydrolase"/>
    <property type="match status" value="1"/>
</dbReference>
<evidence type="ECO:0000313" key="2">
    <source>
        <dbReference type="EMBL" id="MFB5944526.1"/>
    </source>
</evidence>
<dbReference type="InterPro" id="IPR036514">
    <property type="entry name" value="SGNH_hydro_sf"/>
</dbReference>
<dbReference type="Gene3D" id="2.60.40.1080">
    <property type="match status" value="1"/>
</dbReference>
<dbReference type="SMART" id="SM00635">
    <property type="entry name" value="BID_2"/>
    <property type="match status" value="1"/>
</dbReference>
<dbReference type="Proteomes" id="UP001580928">
    <property type="component" value="Unassembled WGS sequence"/>
</dbReference>